<dbReference type="CTD" id="4665"/>
<feature type="domain" description="C3H1-type" evidence="11">
    <location>
        <begin position="659"/>
        <end position="683"/>
    </location>
</feature>
<dbReference type="GO" id="GO:0043488">
    <property type="term" value="P:regulation of mRNA stability"/>
    <property type="evidence" value="ECO:0007669"/>
    <property type="project" value="InterPro"/>
</dbReference>
<evidence type="ECO:0000256" key="7">
    <source>
        <dbReference type="ARBA" id="ARBA00022833"/>
    </source>
</evidence>
<feature type="compositionally biased region" description="Basic and acidic residues" evidence="10">
    <location>
        <begin position="465"/>
        <end position="478"/>
    </location>
</feature>
<keyword evidence="4 9" id="KW-0479">Metal-binding</keyword>
<keyword evidence="6 9" id="KW-0863">Zinc-finger</keyword>
<dbReference type="GO" id="GO:0008270">
    <property type="term" value="F:zinc ion binding"/>
    <property type="evidence" value="ECO:0007669"/>
    <property type="project" value="UniProtKB-KW"/>
</dbReference>
<dbReference type="KEGG" id="goe:100907328"/>
<feature type="compositionally biased region" description="Basic and acidic residues" evidence="10">
    <location>
        <begin position="436"/>
        <end position="456"/>
    </location>
</feature>
<evidence type="ECO:0000313" key="13">
    <source>
        <dbReference type="RefSeq" id="XP_003746721.1"/>
    </source>
</evidence>
<dbReference type="RefSeq" id="XP_003746721.1">
    <property type="nucleotide sequence ID" value="XM_003746673.2"/>
</dbReference>
<feature type="region of interest" description="Disordered" evidence="10">
    <location>
        <begin position="538"/>
        <end position="566"/>
    </location>
</feature>
<dbReference type="PROSITE" id="PS50103">
    <property type="entry name" value="ZF_C3H1"/>
    <property type="match status" value="1"/>
</dbReference>
<evidence type="ECO:0000256" key="10">
    <source>
        <dbReference type="SAM" id="MobiDB-lite"/>
    </source>
</evidence>
<dbReference type="Pfam" id="PF14608">
    <property type="entry name" value="zf-CCCH_2"/>
    <property type="match status" value="3"/>
</dbReference>
<sequence>MAAEPSGQDVSQRIRNAIRSKLVDIGCYVDDELPDYVMVMIANKKTKDQMKADLELFLGEYCTSFCDWLHQVLDHLQRYAREGKRRLELFDERSKNRTSVGDSEDEVDLHPNAEEARDFPDFESKDNSDSKKKIDSKKSRSPLRKIEEKTKKRLRDRVEEVAKEVKRKDESRGAAHKNESSRQKIEMADDRSRKGTSVDEKSPPKTERKKRASPESSRGTKTRGKDRKEDRSEKKGEKNHSDKKKHAAEEKETNRERQKNSERQHTDSDSRTRSSTSALRSSIKSAVSAKTQDSESDEYEEYDPSKPQLRSIAKIAPRKKLMARDSLEKNKLLAKAILDANNSIQQGLPAKKILRTEPPSSANSQPKRSIRDRLGAYVTDAIASRVAMAQRFHEMPPSLGDEDEDEENTLSNDRHAKPPTGHVEDLRLSLRKKEKRNFEEKHATSENKDFVQEATEHRKHTGLPEPERVPAKSAKEPSRSTNPDQTAPAKICEGNVPKQSIPAVKVEETPKNVIVRNGMIVKPSPLLEACGLSEIKKRKIEAPSPSSDDDSKLSESPQKRVKSAKADHIPLKSLDDLIKPGQADLAIRPPRRRCHFDPSCTNVSCPFAHPGQPCTSFPHCGLKASVCNFRHPPCYYDKSCSSRTCQFNHKHDGMPTPEDAKPAPCKYFPNCTNAACPFYHPPIPCKFGLRCQALTCPFVHPQKSTVAKLKWVAH</sequence>
<dbReference type="GO" id="GO:0005634">
    <property type="term" value="C:nucleus"/>
    <property type="evidence" value="ECO:0007669"/>
    <property type="project" value="UniProtKB-SubCell"/>
</dbReference>
<feature type="region of interest" description="Disordered" evidence="10">
    <location>
        <begin position="349"/>
        <end position="372"/>
    </location>
</feature>
<evidence type="ECO:0000256" key="9">
    <source>
        <dbReference type="PROSITE-ProRule" id="PRU00723"/>
    </source>
</evidence>
<gene>
    <name evidence="13" type="primary">LOC100907328</name>
</gene>
<feature type="compositionally biased region" description="Polar residues" evidence="10">
    <location>
        <begin position="358"/>
        <end position="367"/>
    </location>
</feature>
<evidence type="ECO:0000256" key="3">
    <source>
        <dbReference type="ARBA" id="ARBA00015071"/>
    </source>
</evidence>
<evidence type="ECO:0000259" key="11">
    <source>
        <dbReference type="PROSITE" id="PS50103"/>
    </source>
</evidence>
<evidence type="ECO:0000256" key="2">
    <source>
        <dbReference type="ARBA" id="ARBA00008423"/>
    </source>
</evidence>
<feature type="compositionally biased region" description="Basic and acidic residues" evidence="10">
    <location>
        <begin position="412"/>
        <end position="428"/>
    </location>
</feature>
<evidence type="ECO:0000256" key="8">
    <source>
        <dbReference type="ARBA" id="ARBA00023242"/>
    </source>
</evidence>
<keyword evidence="12" id="KW-1185">Reference proteome</keyword>
<dbReference type="InterPro" id="IPR000571">
    <property type="entry name" value="Znf_CCCH"/>
</dbReference>
<evidence type="ECO:0000256" key="5">
    <source>
        <dbReference type="ARBA" id="ARBA00022737"/>
    </source>
</evidence>
<comment type="similarity">
    <text evidence="2">Belongs to the ZC3H14 family.</text>
</comment>
<evidence type="ECO:0000256" key="1">
    <source>
        <dbReference type="ARBA" id="ARBA00004123"/>
    </source>
</evidence>
<protein>
    <recommendedName>
        <fullName evidence="3">Zinc finger CCCH domain-containing protein 14</fullName>
    </recommendedName>
</protein>
<comment type="subcellular location">
    <subcellularLocation>
        <location evidence="1">Nucleus</location>
    </subcellularLocation>
</comment>
<dbReference type="GO" id="GO:0005737">
    <property type="term" value="C:cytoplasm"/>
    <property type="evidence" value="ECO:0007669"/>
    <property type="project" value="TreeGrafter"/>
</dbReference>
<feature type="compositionally biased region" description="Basic and acidic residues" evidence="10">
    <location>
        <begin position="247"/>
        <end position="272"/>
    </location>
</feature>
<dbReference type="PANTHER" id="PTHR14738:SF29">
    <property type="entry name" value="ZINC FINGER CCCH DOMAIN-CONTAINING PROTEIN 14"/>
    <property type="match status" value="1"/>
</dbReference>
<feature type="compositionally biased region" description="Basic and acidic residues" evidence="10">
    <location>
        <begin position="226"/>
        <end position="240"/>
    </location>
</feature>
<dbReference type="Proteomes" id="UP000694867">
    <property type="component" value="Unplaced"/>
</dbReference>
<proteinExistence type="inferred from homology"/>
<dbReference type="InterPro" id="IPR040366">
    <property type="entry name" value="Nab2/ZC3H14"/>
</dbReference>
<feature type="region of interest" description="Disordered" evidence="10">
    <location>
        <begin position="94"/>
        <end position="311"/>
    </location>
</feature>
<keyword evidence="8" id="KW-0539">Nucleus</keyword>
<keyword evidence="5" id="KW-0677">Repeat</keyword>
<evidence type="ECO:0000313" key="12">
    <source>
        <dbReference type="Proteomes" id="UP000694867"/>
    </source>
</evidence>
<organism evidence="12 13">
    <name type="scientific">Galendromus occidentalis</name>
    <name type="common">western predatory mite</name>
    <dbReference type="NCBI Taxonomy" id="34638"/>
    <lineage>
        <taxon>Eukaryota</taxon>
        <taxon>Metazoa</taxon>
        <taxon>Ecdysozoa</taxon>
        <taxon>Arthropoda</taxon>
        <taxon>Chelicerata</taxon>
        <taxon>Arachnida</taxon>
        <taxon>Acari</taxon>
        <taxon>Parasitiformes</taxon>
        <taxon>Mesostigmata</taxon>
        <taxon>Gamasina</taxon>
        <taxon>Phytoseioidea</taxon>
        <taxon>Phytoseiidae</taxon>
        <taxon>Typhlodrominae</taxon>
        <taxon>Galendromus</taxon>
    </lineage>
</organism>
<dbReference type="PANTHER" id="PTHR14738">
    <property type="entry name" value="ZINC FINGER CCCH DOMAIN-CONTAINING PROTEIN 14"/>
    <property type="match status" value="1"/>
</dbReference>
<dbReference type="GO" id="GO:0008143">
    <property type="term" value="F:poly(A) binding"/>
    <property type="evidence" value="ECO:0007669"/>
    <property type="project" value="InterPro"/>
</dbReference>
<reference evidence="13" key="1">
    <citation type="submission" date="2025-08" db="UniProtKB">
        <authorList>
            <consortium name="RefSeq"/>
        </authorList>
    </citation>
    <scope>IDENTIFICATION</scope>
</reference>
<feature type="compositionally biased region" description="Low complexity" evidence="10">
    <location>
        <begin position="273"/>
        <end position="282"/>
    </location>
</feature>
<keyword evidence="7 9" id="KW-0862">Zinc</keyword>
<evidence type="ECO:0000256" key="6">
    <source>
        <dbReference type="ARBA" id="ARBA00022771"/>
    </source>
</evidence>
<feature type="zinc finger region" description="C3H1-type" evidence="9">
    <location>
        <begin position="659"/>
        <end position="683"/>
    </location>
</feature>
<name>A0AAJ6QWX6_9ACAR</name>
<feature type="region of interest" description="Disordered" evidence="10">
    <location>
        <begin position="389"/>
        <end position="492"/>
    </location>
</feature>
<accession>A0AAJ6QWX6</accession>
<dbReference type="AlphaFoldDB" id="A0AAJ6QWX6"/>
<feature type="compositionally biased region" description="Basic and acidic residues" evidence="10">
    <location>
        <begin position="108"/>
        <end position="206"/>
    </location>
</feature>
<dbReference type="GeneID" id="100907328"/>
<dbReference type="Gene3D" id="4.10.1000.30">
    <property type="match status" value="2"/>
</dbReference>
<evidence type="ECO:0000256" key="4">
    <source>
        <dbReference type="ARBA" id="ARBA00022723"/>
    </source>
</evidence>